<evidence type="ECO:0000313" key="1">
    <source>
        <dbReference type="EMBL" id="JAS79919.1"/>
    </source>
</evidence>
<protein>
    <recommendedName>
        <fullName evidence="2">Endonuclease/exonuclease/phosphatase domain-containing protein</fullName>
    </recommendedName>
</protein>
<accession>A0A1B6HZ26</accession>
<reference evidence="1" key="1">
    <citation type="submission" date="2015-11" db="EMBL/GenBank/DDBJ databases">
        <title>De novo transcriptome assembly of four potential Pierce s Disease insect vectors from Arizona vineyards.</title>
        <authorList>
            <person name="Tassone E.E."/>
        </authorList>
    </citation>
    <scope>NUCLEOTIDE SEQUENCE</scope>
</reference>
<name>A0A1B6HZ26_9HEMI</name>
<sequence length="114" mass="12792">MMSEGMAGRMHGWHVSDEPSLSDHAHICFKIGEQMLEKVQYRNPRNTNWVSYKENLRARLDFDSTNGKRIHSAAQLDKSADGLTSAIVGSFDLSCPVITKTDQRYPGGALNWPL</sequence>
<organism evidence="1">
    <name type="scientific">Homalodisca liturata</name>
    <dbReference type="NCBI Taxonomy" id="320908"/>
    <lineage>
        <taxon>Eukaryota</taxon>
        <taxon>Metazoa</taxon>
        <taxon>Ecdysozoa</taxon>
        <taxon>Arthropoda</taxon>
        <taxon>Hexapoda</taxon>
        <taxon>Insecta</taxon>
        <taxon>Pterygota</taxon>
        <taxon>Neoptera</taxon>
        <taxon>Paraneoptera</taxon>
        <taxon>Hemiptera</taxon>
        <taxon>Auchenorrhyncha</taxon>
        <taxon>Membracoidea</taxon>
        <taxon>Cicadellidae</taxon>
        <taxon>Cicadellinae</taxon>
        <taxon>Proconiini</taxon>
        <taxon>Homalodisca</taxon>
    </lineage>
</organism>
<proteinExistence type="predicted"/>
<dbReference type="AlphaFoldDB" id="A0A1B6HZ26"/>
<dbReference type="EMBL" id="GECU01027787">
    <property type="protein sequence ID" value="JAS79919.1"/>
    <property type="molecule type" value="Transcribed_RNA"/>
</dbReference>
<gene>
    <name evidence="1" type="ORF">g.58442</name>
</gene>
<evidence type="ECO:0008006" key="2">
    <source>
        <dbReference type="Google" id="ProtNLM"/>
    </source>
</evidence>